<evidence type="ECO:0000313" key="5">
    <source>
        <dbReference type="Proteomes" id="UP000094463"/>
    </source>
</evidence>
<feature type="transmembrane region" description="Helical" evidence="3">
    <location>
        <begin position="20"/>
        <end position="41"/>
    </location>
</feature>
<dbReference type="GO" id="GO:0030420">
    <property type="term" value="P:establishment of competence for transformation"/>
    <property type="evidence" value="ECO:0007669"/>
    <property type="project" value="UniProtKB-KW"/>
</dbReference>
<sequence>MNGVWKHFNNDQGGFTLIEVMTALVLVTLILTAFTHSYAVWRQLDTTVNQPSEQELLLFQLQLMRLFEMETDYAVSGRSSFDTWSDEHEDTISYSQYRDVIRRRVNQLGHEVLMQRITHFRVFEHPEGLELHLLLDGKQKKWVMYHPGNFLERTEVTDADGDQE</sequence>
<dbReference type="Proteomes" id="UP000094463">
    <property type="component" value="Chromosome"/>
</dbReference>
<dbReference type="InterPro" id="IPR012902">
    <property type="entry name" value="N_methyl_site"/>
</dbReference>
<keyword evidence="3" id="KW-0812">Transmembrane</keyword>
<dbReference type="OrthoDB" id="2361316at2"/>
<dbReference type="PROSITE" id="PS00409">
    <property type="entry name" value="PROKAR_NTER_METHYL"/>
    <property type="match status" value="1"/>
</dbReference>
<evidence type="ECO:0000256" key="3">
    <source>
        <dbReference type="SAM" id="Phobius"/>
    </source>
</evidence>
<accession>A0A1D7QUG1</accession>
<dbReference type="Pfam" id="PF15980">
    <property type="entry name" value="ComGF"/>
    <property type="match status" value="1"/>
</dbReference>
<dbReference type="KEGG" id="bbev:BBEV_1286"/>
<reference evidence="4 5" key="1">
    <citation type="submission" date="2015-08" db="EMBL/GenBank/DDBJ databases">
        <title>The complete genome sequence of Bacillus beveridgei MLTeJB.</title>
        <authorList>
            <person name="Hanson T.E."/>
            <person name="Mesa C."/>
            <person name="Basesman S.M."/>
            <person name="Oremland R.S."/>
        </authorList>
    </citation>
    <scope>NUCLEOTIDE SEQUENCE [LARGE SCALE GENOMIC DNA]</scope>
    <source>
        <strain evidence="4 5">MLTeJB</strain>
    </source>
</reference>
<organism evidence="4 5">
    <name type="scientific">Salisediminibacterium beveridgei</name>
    <dbReference type="NCBI Taxonomy" id="632773"/>
    <lineage>
        <taxon>Bacteria</taxon>
        <taxon>Bacillati</taxon>
        <taxon>Bacillota</taxon>
        <taxon>Bacilli</taxon>
        <taxon>Bacillales</taxon>
        <taxon>Bacillaceae</taxon>
        <taxon>Salisediminibacterium</taxon>
    </lineage>
</organism>
<gene>
    <name evidence="4" type="ORF">BBEV_1286</name>
</gene>
<dbReference type="RefSeq" id="WP_069364714.1">
    <property type="nucleotide sequence ID" value="NZ_CP012502.1"/>
</dbReference>
<dbReference type="InterPro" id="IPR016977">
    <property type="entry name" value="ComGF"/>
</dbReference>
<evidence type="ECO:0000256" key="2">
    <source>
        <dbReference type="ARBA" id="ARBA00023287"/>
    </source>
</evidence>
<protein>
    <recommendedName>
        <fullName evidence="6">Prepilin-type N-terminal cleavage/methylation domain-containing protein</fullName>
    </recommendedName>
</protein>
<keyword evidence="3" id="KW-0472">Membrane</keyword>
<dbReference type="NCBIfam" id="TIGR02532">
    <property type="entry name" value="IV_pilin_GFxxxE"/>
    <property type="match status" value="1"/>
</dbReference>
<keyword evidence="3" id="KW-1133">Transmembrane helix</keyword>
<evidence type="ECO:0008006" key="6">
    <source>
        <dbReference type="Google" id="ProtNLM"/>
    </source>
</evidence>
<dbReference type="AlphaFoldDB" id="A0A1D7QUG1"/>
<dbReference type="STRING" id="632773.BBEV_1286"/>
<keyword evidence="5" id="KW-1185">Reference proteome</keyword>
<dbReference type="GO" id="GO:0009986">
    <property type="term" value="C:cell surface"/>
    <property type="evidence" value="ECO:0007669"/>
    <property type="project" value="UniProtKB-SubCell"/>
</dbReference>
<evidence type="ECO:0000313" key="4">
    <source>
        <dbReference type="EMBL" id="AOM82651.1"/>
    </source>
</evidence>
<name>A0A1D7QUG1_9BACI</name>
<evidence type="ECO:0000256" key="1">
    <source>
        <dbReference type="ARBA" id="ARBA00004241"/>
    </source>
</evidence>
<dbReference type="Pfam" id="PF07963">
    <property type="entry name" value="N_methyl"/>
    <property type="match status" value="1"/>
</dbReference>
<dbReference type="EMBL" id="CP012502">
    <property type="protein sequence ID" value="AOM82651.1"/>
    <property type="molecule type" value="Genomic_DNA"/>
</dbReference>
<proteinExistence type="predicted"/>
<keyword evidence="2" id="KW-0178">Competence</keyword>
<comment type="subcellular location">
    <subcellularLocation>
        <location evidence="1">Cell surface</location>
    </subcellularLocation>
</comment>